<keyword evidence="2" id="KW-1185">Reference proteome</keyword>
<gene>
    <name evidence="1" type="ORF">MMAN_46240</name>
</gene>
<evidence type="ECO:0000313" key="2">
    <source>
        <dbReference type="Proteomes" id="UP000465812"/>
    </source>
</evidence>
<protein>
    <submittedName>
        <fullName evidence="1">Uncharacterized protein</fullName>
    </submittedName>
</protein>
<sequence length="79" mass="7722">MPATITTQAAAVYSRGGFTRCGGGGGGAATGAAGVASVVGSTRGSGVSLMSCHTAPHFWSPTDLGDKIVVNRDAAVRGR</sequence>
<dbReference type="Proteomes" id="UP000465812">
    <property type="component" value="Chromosome"/>
</dbReference>
<dbReference type="EMBL" id="AP022590">
    <property type="protein sequence ID" value="BBY40490.1"/>
    <property type="molecule type" value="Genomic_DNA"/>
</dbReference>
<reference evidence="1 2" key="1">
    <citation type="journal article" date="2019" name="Emerg. Microbes Infect.">
        <title>Comprehensive subspecies identification of 175 nontuberculous mycobacteria species based on 7547 genomic profiles.</title>
        <authorList>
            <person name="Matsumoto Y."/>
            <person name="Kinjo T."/>
            <person name="Motooka D."/>
            <person name="Nabeya D."/>
            <person name="Jung N."/>
            <person name="Uechi K."/>
            <person name="Horii T."/>
            <person name="Iida T."/>
            <person name="Fujita J."/>
            <person name="Nakamura S."/>
        </authorList>
    </citation>
    <scope>NUCLEOTIDE SEQUENCE [LARGE SCALE GENOMIC DNA]</scope>
    <source>
        <strain evidence="1 2">JCM 18113</strain>
    </source>
</reference>
<name>A0ABM7JY34_MYCNT</name>
<accession>A0ABM7JY34</accession>
<proteinExistence type="predicted"/>
<evidence type="ECO:0000313" key="1">
    <source>
        <dbReference type="EMBL" id="BBY40490.1"/>
    </source>
</evidence>
<organism evidence="1 2">
    <name type="scientific">Mycobacterium mantenii</name>
    <dbReference type="NCBI Taxonomy" id="560555"/>
    <lineage>
        <taxon>Bacteria</taxon>
        <taxon>Bacillati</taxon>
        <taxon>Actinomycetota</taxon>
        <taxon>Actinomycetes</taxon>
        <taxon>Mycobacteriales</taxon>
        <taxon>Mycobacteriaceae</taxon>
        <taxon>Mycobacterium</taxon>
        <taxon>Mycobacterium avium complex (MAC)</taxon>
    </lineage>
</organism>